<gene>
    <name evidence="1" type="primary">g3741</name>
    <name evidence="1" type="ORF">NpPPO83_00003741</name>
</gene>
<evidence type="ECO:0000313" key="1">
    <source>
        <dbReference type="EMBL" id="GME29155.1"/>
    </source>
</evidence>
<accession>A0ACB5S8U4</accession>
<reference evidence="1" key="1">
    <citation type="submission" date="2024-09" db="EMBL/GenBank/DDBJ databases">
        <title>Draft Genome Sequences of Neofusicoccum parvum.</title>
        <authorList>
            <person name="Ashida A."/>
            <person name="Camagna M."/>
            <person name="Tanaka A."/>
            <person name="Takemoto D."/>
        </authorList>
    </citation>
    <scope>NUCLEOTIDE SEQUENCE</scope>
    <source>
        <strain evidence="1">PPO83</strain>
    </source>
</reference>
<organism evidence="1 2">
    <name type="scientific">Neofusicoccum parvum</name>
    <dbReference type="NCBI Taxonomy" id="310453"/>
    <lineage>
        <taxon>Eukaryota</taxon>
        <taxon>Fungi</taxon>
        <taxon>Dikarya</taxon>
        <taxon>Ascomycota</taxon>
        <taxon>Pezizomycotina</taxon>
        <taxon>Dothideomycetes</taxon>
        <taxon>Dothideomycetes incertae sedis</taxon>
        <taxon>Botryosphaeriales</taxon>
        <taxon>Botryosphaeriaceae</taxon>
        <taxon>Neofusicoccum</taxon>
    </lineage>
</organism>
<keyword evidence="2" id="KW-1185">Reference proteome</keyword>
<comment type="caution">
    <text evidence="1">The sequence shown here is derived from an EMBL/GenBank/DDBJ whole genome shotgun (WGS) entry which is preliminary data.</text>
</comment>
<proteinExistence type="predicted"/>
<sequence length="350" mass="37606">MAYPRTYRAYRRTAPPYPLSIALSTETLPESLGPHDVLVRIRAVSLNFRDVAMLHEGRYPVPVETGGIPASDCAAEVVAVGDQVKRFGVGDRVAPTVNSAYLTGEERDADAVAPGGNAPGVLREYGVFEEKVLVMLPRQLSWEEASTIPCAGLTAWKALDSLEGRKQDATALLQGTGGVSMFALVICLAAGIKPIITSSSDSKLEKVREIGPEVQGINYKTHTDVAAEALSLTGGRGVDFVINNIGPSSIPSDLTALRKKGGTISLIGFLEGIEADWSPSILLTLMIKAAKLQGILAGSRKDFEDLNKFLEEKNVQLDSIIDRTYAFEDCPAAFEYLYSGKHVGKVVIKL</sequence>
<evidence type="ECO:0000313" key="2">
    <source>
        <dbReference type="Proteomes" id="UP001165186"/>
    </source>
</evidence>
<protein>
    <submittedName>
        <fullName evidence="1">Uncharacterized protein B0J15DRAFT_284958</fullName>
    </submittedName>
</protein>
<dbReference type="EMBL" id="BSXG01000057">
    <property type="protein sequence ID" value="GME29155.1"/>
    <property type="molecule type" value="Genomic_DNA"/>
</dbReference>
<dbReference type="Proteomes" id="UP001165186">
    <property type="component" value="Unassembled WGS sequence"/>
</dbReference>
<name>A0ACB5S8U4_9PEZI</name>